<evidence type="ECO:0000313" key="5">
    <source>
        <dbReference type="Proteomes" id="UP000087171"/>
    </source>
</evidence>
<dbReference type="STRING" id="3827.A0A3Q7WY46"/>
<dbReference type="PANTHER" id="PTHR45968:SF18">
    <property type="entry name" value="GLUCOSE-METHANOL-CHOLINE (GMC) OXIDOREDUCTASE FAMILY PROTEIN"/>
    <property type="match status" value="1"/>
</dbReference>
<keyword evidence="2" id="KW-0285">Flavoprotein</keyword>
<dbReference type="PANTHER" id="PTHR45968">
    <property type="entry name" value="OSJNBA0019K04.7 PROTEIN"/>
    <property type="match status" value="1"/>
</dbReference>
<dbReference type="RefSeq" id="XP_027186604.1">
    <property type="nucleotide sequence ID" value="XM_027330803.1"/>
</dbReference>
<accession>A0A3Q7WY46</accession>
<evidence type="ECO:0000313" key="6">
    <source>
        <dbReference type="RefSeq" id="XP_027186604.1"/>
    </source>
</evidence>
<dbReference type="InterPro" id="IPR007867">
    <property type="entry name" value="GMC_OxRtase_C"/>
</dbReference>
<dbReference type="OrthoDB" id="1737057at2759"/>
<dbReference type="Pfam" id="PF05199">
    <property type="entry name" value="GMC_oxred_C"/>
    <property type="match status" value="1"/>
</dbReference>
<evidence type="ECO:0000256" key="2">
    <source>
        <dbReference type="ARBA" id="ARBA00022630"/>
    </source>
</evidence>
<proteinExistence type="predicted"/>
<dbReference type="SUPFAM" id="SSF54373">
    <property type="entry name" value="FAD-linked reductases, C-terminal domain"/>
    <property type="match status" value="1"/>
</dbReference>
<gene>
    <name evidence="6" type="primary">LOC113784581</name>
</gene>
<feature type="domain" description="Glucose-methanol-choline oxidoreductase C-terminal" evidence="4">
    <location>
        <begin position="136"/>
        <end position="181"/>
    </location>
</feature>
<dbReference type="Gene3D" id="3.30.410.40">
    <property type="match status" value="1"/>
</dbReference>
<organism evidence="5 6">
    <name type="scientific">Cicer arietinum</name>
    <name type="common">Chickpea</name>
    <name type="synonym">Garbanzo</name>
    <dbReference type="NCBI Taxonomy" id="3827"/>
    <lineage>
        <taxon>Eukaryota</taxon>
        <taxon>Viridiplantae</taxon>
        <taxon>Streptophyta</taxon>
        <taxon>Embryophyta</taxon>
        <taxon>Tracheophyta</taxon>
        <taxon>Spermatophyta</taxon>
        <taxon>Magnoliopsida</taxon>
        <taxon>eudicotyledons</taxon>
        <taxon>Gunneridae</taxon>
        <taxon>Pentapetalae</taxon>
        <taxon>rosids</taxon>
        <taxon>fabids</taxon>
        <taxon>Fabales</taxon>
        <taxon>Fabaceae</taxon>
        <taxon>Papilionoideae</taxon>
        <taxon>50 kb inversion clade</taxon>
        <taxon>NPAAA clade</taxon>
        <taxon>Hologalegina</taxon>
        <taxon>IRL clade</taxon>
        <taxon>Cicereae</taxon>
        <taxon>Cicer</taxon>
    </lineage>
</organism>
<name>A0A3Q7WY46_CICAR</name>
<comment type="cofactor">
    <cofactor evidence="1">
        <name>FAD</name>
        <dbReference type="ChEBI" id="CHEBI:57692"/>
    </cofactor>
</comment>
<keyword evidence="5" id="KW-1185">Reference proteome</keyword>
<dbReference type="AlphaFoldDB" id="A0A3Q7WY46"/>
<sequence length="187" mass="20927">MKNLTELTELSIKNLKSKNRIFKDGVAGKTPKAIGVIFKDENRKQHEKLNISVVLDNPFVGKGMVDNSMNTVFVPSNRPVYHSLIEIVGITKKGLVSLIAAFTVIMISYYVKNKRDVPVEAFKGDFVLSKVASAWSVGELKLNSTNVDENPSVTFNYFSHPYDLQRCVEGITLAIKVVQSKHFTNYT</sequence>
<evidence type="ECO:0000256" key="1">
    <source>
        <dbReference type="ARBA" id="ARBA00001974"/>
    </source>
</evidence>
<dbReference type="GO" id="GO:0016614">
    <property type="term" value="F:oxidoreductase activity, acting on CH-OH group of donors"/>
    <property type="evidence" value="ECO:0007669"/>
    <property type="project" value="InterPro"/>
</dbReference>
<dbReference type="Proteomes" id="UP000087171">
    <property type="component" value="Unplaced"/>
</dbReference>
<evidence type="ECO:0000256" key="3">
    <source>
        <dbReference type="ARBA" id="ARBA00022827"/>
    </source>
</evidence>
<evidence type="ECO:0000259" key="4">
    <source>
        <dbReference type="Pfam" id="PF05199"/>
    </source>
</evidence>
<dbReference type="InterPro" id="IPR051871">
    <property type="entry name" value="GMC_Oxidoreductase-Related"/>
</dbReference>
<reference evidence="6" key="1">
    <citation type="submission" date="2025-08" db="UniProtKB">
        <authorList>
            <consortium name="RefSeq"/>
        </authorList>
    </citation>
    <scope>IDENTIFICATION</scope>
    <source>
        <tissue evidence="6">Etiolated seedlings</tissue>
    </source>
</reference>
<keyword evidence="3" id="KW-0274">FAD</keyword>
<protein>
    <submittedName>
        <fullName evidence="6">Protein HOTHEAD-like</fullName>
    </submittedName>
</protein>